<feature type="transmembrane region" description="Helical" evidence="15">
    <location>
        <begin position="6"/>
        <end position="26"/>
    </location>
</feature>
<protein>
    <recommendedName>
        <fullName evidence="13">ATP synthase F(0) sector subunit c</fullName>
    </recommendedName>
    <alternativeName>
        <fullName evidence="14">F-type ATPase subunit c</fullName>
    </alternativeName>
    <alternativeName>
        <fullName evidence="12">Lipid-binding protein</fullName>
    </alternativeName>
</protein>
<evidence type="ECO:0000256" key="6">
    <source>
        <dbReference type="ARBA" id="ARBA00022781"/>
    </source>
</evidence>
<keyword evidence="11" id="KW-0066">ATP synthesis</keyword>
<dbReference type="PRINTS" id="PR00124">
    <property type="entry name" value="ATPASEC"/>
</dbReference>
<dbReference type="InterPro" id="IPR000454">
    <property type="entry name" value="ATP_synth_F0_csu"/>
</dbReference>
<evidence type="ECO:0000256" key="5">
    <source>
        <dbReference type="ARBA" id="ARBA00022692"/>
    </source>
</evidence>
<accession>A0A3M0BLT3</accession>
<name>A0A3M0BLT3_9AQUI</name>
<keyword evidence="7 15" id="KW-1133">Transmembrane helix</keyword>
<dbReference type="GO" id="GO:0033177">
    <property type="term" value="C:proton-transporting two-sector ATPase complex, proton-transporting domain"/>
    <property type="evidence" value="ECO:0007669"/>
    <property type="project" value="InterPro"/>
</dbReference>
<keyword evidence="5 15" id="KW-0812">Transmembrane</keyword>
<dbReference type="InterPro" id="IPR020537">
    <property type="entry name" value="ATP_synth_F0_csu_DDCD_BS"/>
</dbReference>
<dbReference type="RefSeq" id="WP_121923024.1">
    <property type="nucleotide sequence ID" value="NZ_REFO01000011.1"/>
</dbReference>
<evidence type="ECO:0000256" key="11">
    <source>
        <dbReference type="ARBA" id="ARBA00023310"/>
    </source>
</evidence>
<evidence type="ECO:0000256" key="9">
    <source>
        <dbReference type="ARBA" id="ARBA00023121"/>
    </source>
</evidence>
<dbReference type="GO" id="GO:0045259">
    <property type="term" value="C:proton-transporting ATP synthase complex"/>
    <property type="evidence" value="ECO:0007669"/>
    <property type="project" value="UniProtKB-KW"/>
</dbReference>
<evidence type="ECO:0000256" key="7">
    <source>
        <dbReference type="ARBA" id="ARBA00022989"/>
    </source>
</evidence>
<sequence>MDSLTIIAAVSIFTAGITIAIGGMMPSRGEGEALTKAIESVARQPEQANTIIRLFFIGAAVVESVAIYSLVIALIILFANPFIHLFTK</sequence>
<evidence type="ECO:0000256" key="3">
    <source>
        <dbReference type="ARBA" id="ARBA00022448"/>
    </source>
</evidence>
<dbReference type="Gene3D" id="1.20.120.610">
    <property type="entry name" value="lithium bound rotor ring of v- atpase"/>
    <property type="match status" value="1"/>
</dbReference>
<dbReference type="InterPro" id="IPR002379">
    <property type="entry name" value="ATPase_proteolipid_c-like_dom"/>
</dbReference>
<keyword evidence="4" id="KW-0138">CF(0)</keyword>
<keyword evidence="6" id="KW-0375">Hydrogen ion transport</keyword>
<proteinExistence type="inferred from homology"/>
<keyword evidence="3" id="KW-0813">Transport</keyword>
<evidence type="ECO:0000256" key="15">
    <source>
        <dbReference type="SAM" id="Phobius"/>
    </source>
</evidence>
<dbReference type="SUPFAM" id="SSF81333">
    <property type="entry name" value="F1F0 ATP synthase subunit C"/>
    <property type="match status" value="1"/>
</dbReference>
<evidence type="ECO:0000313" key="18">
    <source>
        <dbReference type="Proteomes" id="UP000280842"/>
    </source>
</evidence>
<evidence type="ECO:0000256" key="2">
    <source>
        <dbReference type="ARBA" id="ARBA00006704"/>
    </source>
</evidence>
<evidence type="ECO:0000256" key="8">
    <source>
        <dbReference type="ARBA" id="ARBA00023065"/>
    </source>
</evidence>
<dbReference type="Pfam" id="PF00137">
    <property type="entry name" value="ATP-synt_C"/>
    <property type="match status" value="1"/>
</dbReference>
<dbReference type="InterPro" id="IPR035921">
    <property type="entry name" value="F/V-ATP_Csub_sf"/>
</dbReference>
<dbReference type="GO" id="GO:0008289">
    <property type="term" value="F:lipid binding"/>
    <property type="evidence" value="ECO:0007669"/>
    <property type="project" value="UniProtKB-KW"/>
</dbReference>
<evidence type="ECO:0000259" key="16">
    <source>
        <dbReference type="Pfam" id="PF00137"/>
    </source>
</evidence>
<dbReference type="OrthoDB" id="9810379at2"/>
<evidence type="ECO:0000256" key="10">
    <source>
        <dbReference type="ARBA" id="ARBA00023136"/>
    </source>
</evidence>
<dbReference type="Proteomes" id="UP000280842">
    <property type="component" value="Unassembled WGS sequence"/>
</dbReference>
<dbReference type="CDD" id="cd18121">
    <property type="entry name" value="ATP-synt_Fo_c"/>
    <property type="match status" value="1"/>
</dbReference>
<feature type="domain" description="V-ATPase proteolipid subunit C-like" evidence="16">
    <location>
        <begin position="13"/>
        <end position="76"/>
    </location>
</feature>
<dbReference type="InterPro" id="IPR005953">
    <property type="entry name" value="ATP_synth_csu_bac/chlpt"/>
</dbReference>
<dbReference type="EMBL" id="REFO01000011">
    <property type="protein sequence ID" value="RMA97239.1"/>
    <property type="molecule type" value="Genomic_DNA"/>
</dbReference>
<comment type="caution">
    <text evidence="17">The sequence shown here is derived from an EMBL/GenBank/DDBJ whole genome shotgun (WGS) entry which is preliminary data.</text>
</comment>
<dbReference type="NCBIfam" id="TIGR01260">
    <property type="entry name" value="ATP_synt_c"/>
    <property type="match status" value="1"/>
</dbReference>
<dbReference type="GO" id="GO:0015078">
    <property type="term" value="F:proton transmembrane transporter activity"/>
    <property type="evidence" value="ECO:0007669"/>
    <property type="project" value="InterPro"/>
</dbReference>
<comment type="subcellular location">
    <subcellularLocation>
        <location evidence="1">Membrane</location>
        <topology evidence="1">Multi-pass membrane protein</topology>
    </subcellularLocation>
</comment>
<keyword evidence="8" id="KW-0406">Ion transport</keyword>
<evidence type="ECO:0000256" key="14">
    <source>
        <dbReference type="ARBA" id="ARBA00032887"/>
    </source>
</evidence>
<feature type="transmembrane region" description="Helical" evidence="15">
    <location>
        <begin position="54"/>
        <end position="79"/>
    </location>
</feature>
<evidence type="ECO:0000256" key="4">
    <source>
        <dbReference type="ARBA" id="ARBA00022547"/>
    </source>
</evidence>
<reference evidence="17 18" key="1">
    <citation type="submission" date="2018-10" db="EMBL/GenBank/DDBJ databases">
        <title>Genomic Encyclopedia of Archaeal and Bacterial Type Strains, Phase II (KMG-II): from individual species to whole genera.</title>
        <authorList>
            <person name="Goeker M."/>
        </authorList>
    </citation>
    <scope>NUCLEOTIDE SEQUENCE [LARGE SCALE GENOMIC DNA]</scope>
    <source>
        <strain evidence="17 18">VM1</strain>
    </source>
</reference>
<organism evidence="17 18">
    <name type="scientific">Hydrogenothermus marinus</name>
    <dbReference type="NCBI Taxonomy" id="133270"/>
    <lineage>
        <taxon>Bacteria</taxon>
        <taxon>Pseudomonadati</taxon>
        <taxon>Aquificota</taxon>
        <taxon>Aquificia</taxon>
        <taxon>Aquificales</taxon>
        <taxon>Hydrogenothermaceae</taxon>
        <taxon>Hydrogenothermus</taxon>
    </lineage>
</organism>
<comment type="similarity">
    <text evidence="2">Belongs to the ATPase C chain family.</text>
</comment>
<dbReference type="PROSITE" id="PS00605">
    <property type="entry name" value="ATPASE_C"/>
    <property type="match status" value="1"/>
</dbReference>
<evidence type="ECO:0000256" key="13">
    <source>
        <dbReference type="ARBA" id="ARBA00032200"/>
    </source>
</evidence>
<keyword evidence="10 15" id="KW-0472">Membrane</keyword>
<evidence type="ECO:0000256" key="12">
    <source>
        <dbReference type="ARBA" id="ARBA00030961"/>
    </source>
</evidence>
<evidence type="ECO:0000313" key="17">
    <source>
        <dbReference type="EMBL" id="RMA97239.1"/>
    </source>
</evidence>
<dbReference type="GO" id="GO:0015986">
    <property type="term" value="P:proton motive force-driven ATP synthesis"/>
    <property type="evidence" value="ECO:0007669"/>
    <property type="project" value="InterPro"/>
</dbReference>
<evidence type="ECO:0000256" key="1">
    <source>
        <dbReference type="ARBA" id="ARBA00004141"/>
    </source>
</evidence>
<keyword evidence="18" id="KW-1185">Reference proteome</keyword>
<gene>
    <name evidence="17" type="ORF">CLV39_0896</name>
</gene>
<keyword evidence="9" id="KW-0446">Lipid-binding</keyword>
<dbReference type="AlphaFoldDB" id="A0A3M0BLT3"/>